<name>A0A067PC58_9AGAM</name>
<dbReference type="FunCoup" id="A0A067PC58">
    <property type="interactions" value="549"/>
</dbReference>
<dbReference type="OrthoDB" id="10263741at2759"/>
<dbReference type="Pfam" id="PF02201">
    <property type="entry name" value="SWIB"/>
    <property type="match status" value="1"/>
</dbReference>
<evidence type="ECO:0000259" key="1">
    <source>
        <dbReference type="PROSITE" id="PS51925"/>
    </source>
</evidence>
<sequence>MYQDLLDMERKLDWTLTRKKVEVQDALGRGVATTRTLRLFLSHTVSGQPWQSDSNPLGDGTEGVNFETGAGIPAWQLKIEGRLLELPNVRAKDKVPLKKFSTFIKSMVVELDRDPSLYPDGNIIEWHRAPGNAPQDGFTIRRTGDTPTKVRVLMYLEHQPEQYKVKAELANVLGLKEESRTGVIQALWNYIKINGLQDKVDRKVVKADAYLRPILNADQVLFQQLPELVNHYLTPPDPIVLHYTINPGATPPERPSAWDVEVKVDDVQMKGRMSGVVVSMNAESTRELGKLDEEIAQLAASLQNSHLKRTFLLSFASSPSEFIQNWLSSQSRDLESVLGSGPSEGATVRQEELKRSEFWRLGWVEEAVAVQEGMRLAARVG</sequence>
<feature type="domain" description="DM2" evidence="1">
    <location>
        <begin position="158"/>
        <end position="235"/>
    </location>
</feature>
<keyword evidence="3" id="KW-1185">Reference proteome</keyword>
<dbReference type="InterPro" id="IPR036885">
    <property type="entry name" value="SWIB_MDM2_dom_sf"/>
</dbReference>
<proteinExistence type="predicted"/>
<dbReference type="STRING" id="933084.A0A067PC58"/>
<gene>
    <name evidence="2" type="ORF">JAAARDRAFT_162811</name>
</gene>
<organism evidence="2 3">
    <name type="scientific">Jaapia argillacea MUCL 33604</name>
    <dbReference type="NCBI Taxonomy" id="933084"/>
    <lineage>
        <taxon>Eukaryota</taxon>
        <taxon>Fungi</taxon>
        <taxon>Dikarya</taxon>
        <taxon>Basidiomycota</taxon>
        <taxon>Agaricomycotina</taxon>
        <taxon>Agaricomycetes</taxon>
        <taxon>Agaricomycetidae</taxon>
        <taxon>Jaapiales</taxon>
        <taxon>Jaapiaceae</taxon>
        <taxon>Jaapia</taxon>
    </lineage>
</organism>
<reference evidence="3" key="1">
    <citation type="journal article" date="2014" name="Proc. Natl. Acad. Sci. U.S.A.">
        <title>Extensive sampling of basidiomycete genomes demonstrates inadequacy of the white-rot/brown-rot paradigm for wood decay fungi.</title>
        <authorList>
            <person name="Riley R."/>
            <person name="Salamov A.A."/>
            <person name="Brown D.W."/>
            <person name="Nagy L.G."/>
            <person name="Floudas D."/>
            <person name="Held B.W."/>
            <person name="Levasseur A."/>
            <person name="Lombard V."/>
            <person name="Morin E."/>
            <person name="Otillar R."/>
            <person name="Lindquist E.A."/>
            <person name="Sun H."/>
            <person name="LaButti K.M."/>
            <person name="Schmutz J."/>
            <person name="Jabbour D."/>
            <person name="Luo H."/>
            <person name="Baker S.E."/>
            <person name="Pisabarro A.G."/>
            <person name="Walton J.D."/>
            <person name="Blanchette R.A."/>
            <person name="Henrissat B."/>
            <person name="Martin F."/>
            <person name="Cullen D."/>
            <person name="Hibbett D.S."/>
            <person name="Grigoriev I.V."/>
        </authorList>
    </citation>
    <scope>NUCLEOTIDE SEQUENCE [LARGE SCALE GENOMIC DNA]</scope>
    <source>
        <strain evidence="3">MUCL 33604</strain>
    </source>
</reference>
<dbReference type="EMBL" id="KL197740">
    <property type="protein sequence ID" value="KDQ52354.1"/>
    <property type="molecule type" value="Genomic_DNA"/>
</dbReference>
<evidence type="ECO:0000313" key="2">
    <source>
        <dbReference type="EMBL" id="KDQ52354.1"/>
    </source>
</evidence>
<dbReference type="Proteomes" id="UP000027265">
    <property type="component" value="Unassembled WGS sequence"/>
</dbReference>
<dbReference type="InterPro" id="IPR003121">
    <property type="entry name" value="SWIB_MDM2_domain"/>
</dbReference>
<accession>A0A067PC58</accession>
<dbReference type="InterPro" id="IPR019835">
    <property type="entry name" value="SWIB_domain"/>
</dbReference>
<dbReference type="PROSITE" id="PS51925">
    <property type="entry name" value="SWIB_MDM2"/>
    <property type="match status" value="1"/>
</dbReference>
<dbReference type="CDD" id="cd10568">
    <property type="entry name" value="SWIB_like"/>
    <property type="match status" value="1"/>
</dbReference>
<dbReference type="Gene3D" id="1.10.245.10">
    <property type="entry name" value="SWIB/MDM2 domain"/>
    <property type="match status" value="1"/>
</dbReference>
<dbReference type="PANTHER" id="PTHR13844">
    <property type="entry name" value="SWI/SNF-RELATED MATRIX-ASSOCIATED ACTIN-DEPENDENT REGULATOR OF CHROMATIN SUBFAMILY D"/>
    <property type="match status" value="1"/>
</dbReference>
<dbReference type="HOGENOM" id="CLU_023529_2_1_1"/>
<dbReference type="SUPFAM" id="SSF47592">
    <property type="entry name" value="SWIB/MDM2 domain"/>
    <property type="match status" value="1"/>
</dbReference>
<dbReference type="InParanoid" id="A0A067PC58"/>
<dbReference type="AlphaFoldDB" id="A0A067PC58"/>
<evidence type="ECO:0000313" key="3">
    <source>
        <dbReference type="Proteomes" id="UP000027265"/>
    </source>
</evidence>
<dbReference type="SMART" id="SM00151">
    <property type="entry name" value="SWIB"/>
    <property type="match status" value="1"/>
</dbReference>
<protein>
    <recommendedName>
        <fullName evidence="1">DM2 domain-containing protein</fullName>
    </recommendedName>
</protein>